<dbReference type="EMBL" id="LCRF01000032">
    <property type="protein sequence ID" value="KKW30768.1"/>
    <property type="molecule type" value="Genomic_DNA"/>
</dbReference>
<feature type="domain" description="CxxC-x17-CxxC" evidence="1">
    <location>
        <begin position="20"/>
        <end position="56"/>
    </location>
</feature>
<evidence type="ECO:0000313" key="3">
    <source>
        <dbReference type="Proteomes" id="UP000034445"/>
    </source>
</evidence>
<dbReference type="AlphaFoldDB" id="A0A0G1XHQ7"/>
<evidence type="ECO:0000259" key="1">
    <source>
        <dbReference type="Pfam" id="PF23477"/>
    </source>
</evidence>
<reference evidence="2 3" key="1">
    <citation type="journal article" date="2015" name="Nature">
        <title>rRNA introns, odd ribosomes, and small enigmatic genomes across a large radiation of phyla.</title>
        <authorList>
            <person name="Brown C.T."/>
            <person name="Hug L.A."/>
            <person name="Thomas B.C."/>
            <person name="Sharon I."/>
            <person name="Castelle C.J."/>
            <person name="Singh A."/>
            <person name="Wilkins M.J."/>
            <person name="Williams K.H."/>
            <person name="Banfield J.F."/>
        </authorList>
    </citation>
    <scope>NUCLEOTIDE SEQUENCE [LARGE SCALE GENOMIC DNA]</scope>
</reference>
<dbReference type="Pfam" id="PF23477">
    <property type="entry name" value="zf_Tbcl_2"/>
    <property type="match status" value="1"/>
</dbReference>
<dbReference type="Proteomes" id="UP000034445">
    <property type="component" value="Unassembled WGS sequence"/>
</dbReference>
<comment type="caution">
    <text evidence="2">The sequence shown here is derived from an EMBL/GenBank/DDBJ whole genome shotgun (WGS) entry which is preliminary data.</text>
</comment>
<protein>
    <recommendedName>
        <fullName evidence="1">CxxC-x17-CxxC domain-containing protein</fullName>
    </recommendedName>
</protein>
<accession>A0A0G1XHQ7</accession>
<evidence type="ECO:0000313" key="2">
    <source>
        <dbReference type="EMBL" id="KKW30768.1"/>
    </source>
</evidence>
<name>A0A0G1XHQ7_9BACT</name>
<organism evidence="2 3">
    <name type="scientific">Candidatus Kaiserbacteria bacterium GW2011_GWC2_52_8b</name>
    <dbReference type="NCBI Taxonomy" id="1618676"/>
    <lineage>
        <taxon>Bacteria</taxon>
        <taxon>Candidatus Kaiseribacteriota</taxon>
    </lineage>
</organism>
<gene>
    <name evidence="2" type="ORF">UY74_C0032G0013</name>
</gene>
<sequence>MKNSNAPISGGQINGAKIIRQMYPATCSQCGKACEVPFIPSPDKPTYCKECFEKRKLATKAQIAAKQYAGFDRLTASNNPKQGNGAGDIKQQLSTINSKLDRLIQMLGTKESAPVKTDETAASVKKIAKKVLAKKKAVSKKK</sequence>
<dbReference type="InterPro" id="IPR026363">
    <property type="entry name" value="CxxC-x17-CxxC_dom"/>
</dbReference>
<proteinExistence type="predicted"/>
<dbReference type="NCBIfam" id="TIGR04272">
    <property type="entry name" value="cxxc_cxxc_Mbark"/>
    <property type="match status" value="1"/>
</dbReference>